<evidence type="ECO:0000256" key="8">
    <source>
        <dbReference type="ARBA" id="ARBA00022840"/>
    </source>
</evidence>
<dbReference type="InParanoid" id="A0A3N4KTT8"/>
<evidence type="ECO:0000256" key="9">
    <source>
        <dbReference type="ARBA" id="ARBA00022955"/>
    </source>
</evidence>
<reference evidence="15 16" key="1">
    <citation type="journal article" date="2018" name="Nat. Ecol. Evol.">
        <title>Pezizomycetes genomes reveal the molecular basis of ectomycorrhizal truffle lifestyle.</title>
        <authorList>
            <person name="Murat C."/>
            <person name="Payen T."/>
            <person name="Noel B."/>
            <person name="Kuo A."/>
            <person name="Morin E."/>
            <person name="Chen J."/>
            <person name="Kohler A."/>
            <person name="Krizsan K."/>
            <person name="Balestrini R."/>
            <person name="Da Silva C."/>
            <person name="Montanini B."/>
            <person name="Hainaut M."/>
            <person name="Levati E."/>
            <person name="Barry K.W."/>
            <person name="Belfiori B."/>
            <person name="Cichocki N."/>
            <person name="Clum A."/>
            <person name="Dockter R.B."/>
            <person name="Fauchery L."/>
            <person name="Guy J."/>
            <person name="Iotti M."/>
            <person name="Le Tacon F."/>
            <person name="Lindquist E.A."/>
            <person name="Lipzen A."/>
            <person name="Malagnac F."/>
            <person name="Mello A."/>
            <person name="Molinier V."/>
            <person name="Miyauchi S."/>
            <person name="Poulain J."/>
            <person name="Riccioni C."/>
            <person name="Rubini A."/>
            <person name="Sitrit Y."/>
            <person name="Splivallo R."/>
            <person name="Traeger S."/>
            <person name="Wang M."/>
            <person name="Zifcakova L."/>
            <person name="Wipf D."/>
            <person name="Zambonelli A."/>
            <person name="Paolocci F."/>
            <person name="Nowrousian M."/>
            <person name="Ottonello S."/>
            <person name="Baldrian P."/>
            <person name="Spatafora J.W."/>
            <person name="Henrissat B."/>
            <person name="Nagy L.G."/>
            <person name="Aury J.M."/>
            <person name="Wincker P."/>
            <person name="Grigoriev I.V."/>
            <person name="Bonfante P."/>
            <person name="Martin F.M."/>
        </authorList>
    </citation>
    <scope>NUCLEOTIDE SEQUENCE [LARGE SCALE GENOMIC DNA]</scope>
    <source>
        <strain evidence="15 16">CCBAS932</strain>
    </source>
</reference>
<organism evidence="15 16">
    <name type="scientific">Morchella conica CCBAS932</name>
    <dbReference type="NCBI Taxonomy" id="1392247"/>
    <lineage>
        <taxon>Eukaryota</taxon>
        <taxon>Fungi</taxon>
        <taxon>Dikarya</taxon>
        <taxon>Ascomycota</taxon>
        <taxon>Pezizomycotina</taxon>
        <taxon>Pezizomycetes</taxon>
        <taxon>Pezizales</taxon>
        <taxon>Morchellaceae</taxon>
        <taxon>Morchella</taxon>
    </lineage>
</organism>
<keyword evidence="7 13" id="KW-0418">Kinase</keyword>
<dbReference type="GO" id="GO:0005777">
    <property type="term" value="C:peroxisome"/>
    <property type="evidence" value="ECO:0007669"/>
    <property type="project" value="TreeGrafter"/>
</dbReference>
<evidence type="ECO:0000313" key="15">
    <source>
        <dbReference type="EMBL" id="RPB13973.1"/>
    </source>
</evidence>
<evidence type="ECO:0000256" key="1">
    <source>
        <dbReference type="ARBA" id="ARBA00005017"/>
    </source>
</evidence>
<keyword evidence="16" id="KW-1185">Reference proteome</keyword>
<dbReference type="Pfam" id="PF00288">
    <property type="entry name" value="GHMP_kinases_N"/>
    <property type="match status" value="1"/>
</dbReference>
<dbReference type="GO" id="GO:0006696">
    <property type="term" value="P:ergosterol biosynthetic process"/>
    <property type="evidence" value="ECO:0007669"/>
    <property type="project" value="TreeGrafter"/>
</dbReference>
<comment type="pathway">
    <text evidence="1 13">Isoprenoid biosynthesis; isopentenyl diphosphate biosynthesis via mevalonate pathway; isopentenyl diphosphate from (R)-mevalonate: step 2/3.</text>
</comment>
<gene>
    <name evidence="15" type="ORF">P167DRAFT_520921</name>
</gene>
<dbReference type="InterPro" id="IPR020568">
    <property type="entry name" value="Ribosomal_Su5_D2-typ_SF"/>
</dbReference>
<dbReference type="SUPFAM" id="SSF54211">
    <property type="entry name" value="Ribosomal protein S5 domain 2-like"/>
    <property type="match status" value="1"/>
</dbReference>
<evidence type="ECO:0000256" key="6">
    <source>
        <dbReference type="ARBA" id="ARBA00022741"/>
    </source>
</evidence>
<dbReference type="Proteomes" id="UP000277580">
    <property type="component" value="Unassembled WGS sequence"/>
</dbReference>
<sequence>MPVAISAPGKVLLAGGYLVLDKDYSGLVFGLSARIHSISTPDPEAAGPGVITVKSPQFTNAVWKYKISCPDSDKGVVVTQVMEEESSKNLFVETTLRYALTYISSTTLITDFESKTITILADNDYYSQPTYPAPRFNHLNTPLSASHKTGLGSSAALVTSLTACLLATYIPPPASAPELRTILKQQLIHNLAQASHCAAQGKVGSGFDVAAAVFGSCVYQRFSPSLLEAIPEANTKGFARSLKETVDSPWDLQISKTRVPRGIRVVMGDVDCGSSTPGMVKKLLAWRTAHPAVAKKMWDELEMLNRGLIDLLESLRISSEEEPGAYSGALDAIRKHGWAHPHPHERCLTTLREIGGQIAAIRVIIRGMGEAAGVPIEPEAQTKLLDAVEGEVNGVLGGVVPGAGGYDAVAFLLVDHPETVGELKAALGRWNGGTAQGKGVTGESVKALETREEQEGVRREPLEGYEGFVSFA</sequence>
<dbReference type="OrthoDB" id="10262935at2759"/>
<name>A0A3N4KTT8_9PEZI</name>
<dbReference type="GO" id="GO:0004631">
    <property type="term" value="F:phosphomevalonate kinase activity"/>
    <property type="evidence" value="ECO:0007669"/>
    <property type="project" value="UniProtKB-UniRule"/>
</dbReference>
<evidence type="ECO:0000259" key="14">
    <source>
        <dbReference type="Pfam" id="PF00288"/>
    </source>
</evidence>
<dbReference type="InterPro" id="IPR006204">
    <property type="entry name" value="GHMP_kinase_N_dom"/>
</dbReference>
<keyword evidence="4 13" id="KW-0444">Lipid biosynthesis</keyword>
<keyword evidence="8" id="KW-0067">ATP-binding</keyword>
<dbReference type="InterPro" id="IPR014721">
    <property type="entry name" value="Ribsml_uS5_D2-typ_fold_subgr"/>
</dbReference>
<proteinExistence type="inferred from homology"/>
<dbReference type="InterPro" id="IPR016005">
    <property type="entry name" value="Erg8"/>
</dbReference>
<keyword evidence="6" id="KW-0547">Nucleotide-binding</keyword>
<evidence type="ECO:0000256" key="12">
    <source>
        <dbReference type="ARBA" id="ARBA00029326"/>
    </source>
</evidence>
<evidence type="ECO:0000256" key="2">
    <source>
        <dbReference type="ARBA" id="ARBA00006495"/>
    </source>
</evidence>
<dbReference type="InterPro" id="IPR035102">
    <property type="entry name" value="Phosphomevalonate_kinase"/>
</dbReference>
<dbReference type="GO" id="GO:0005524">
    <property type="term" value="F:ATP binding"/>
    <property type="evidence" value="ECO:0007669"/>
    <property type="project" value="UniProtKB-UniRule"/>
</dbReference>
<dbReference type="PIRSF" id="PIRSF017288">
    <property type="entry name" value="PMK_GHMP_euk"/>
    <property type="match status" value="1"/>
</dbReference>
<dbReference type="GO" id="GO:0010142">
    <property type="term" value="P:farnesyl diphosphate biosynthetic process, mevalonate pathway"/>
    <property type="evidence" value="ECO:0007669"/>
    <property type="project" value="TreeGrafter"/>
</dbReference>
<evidence type="ECO:0000256" key="3">
    <source>
        <dbReference type="ARBA" id="ARBA00012958"/>
    </source>
</evidence>
<dbReference type="PANTHER" id="PTHR31814">
    <property type="match status" value="1"/>
</dbReference>
<dbReference type="GO" id="GO:0019287">
    <property type="term" value="P:isopentenyl diphosphate biosynthetic process, mevalonate pathway"/>
    <property type="evidence" value="ECO:0007669"/>
    <property type="project" value="UniProtKB-UniRule"/>
</dbReference>
<dbReference type="Gene3D" id="3.30.230.10">
    <property type="match status" value="1"/>
</dbReference>
<evidence type="ECO:0000313" key="16">
    <source>
        <dbReference type="Proteomes" id="UP000277580"/>
    </source>
</evidence>
<comment type="catalytic activity">
    <reaction evidence="12">
        <text>(R)-5-phosphomevalonate + ATP = (R)-5-diphosphomevalonate + ADP</text>
        <dbReference type="Rhea" id="RHEA:16341"/>
        <dbReference type="ChEBI" id="CHEBI:30616"/>
        <dbReference type="ChEBI" id="CHEBI:57557"/>
        <dbReference type="ChEBI" id="CHEBI:58146"/>
        <dbReference type="ChEBI" id="CHEBI:456216"/>
        <dbReference type="EC" id="2.7.4.2"/>
    </reaction>
    <physiologicalReaction direction="left-to-right" evidence="12">
        <dbReference type="Rhea" id="RHEA:16342"/>
    </physiologicalReaction>
</comment>
<keyword evidence="11 13" id="KW-0753">Steroid metabolism</keyword>
<accession>A0A3N4KTT8</accession>
<dbReference type="UniPathway" id="UPA00057">
    <property type="reaction ID" value="UER00099"/>
</dbReference>
<evidence type="ECO:0000256" key="7">
    <source>
        <dbReference type="ARBA" id="ARBA00022777"/>
    </source>
</evidence>
<dbReference type="STRING" id="1392247.A0A3N4KTT8"/>
<evidence type="ECO:0000256" key="4">
    <source>
        <dbReference type="ARBA" id="ARBA00022516"/>
    </source>
</evidence>
<keyword evidence="5 13" id="KW-0808">Transferase</keyword>
<dbReference type="FunCoup" id="A0A3N4KTT8">
    <property type="interactions" value="110"/>
</dbReference>
<dbReference type="AlphaFoldDB" id="A0A3N4KTT8"/>
<dbReference type="EMBL" id="ML119120">
    <property type="protein sequence ID" value="RPB13973.1"/>
    <property type="molecule type" value="Genomic_DNA"/>
</dbReference>
<dbReference type="PANTHER" id="PTHR31814:SF2">
    <property type="entry name" value="PHOSPHOMEVALONATE KINASE"/>
    <property type="match status" value="1"/>
</dbReference>
<protein>
    <recommendedName>
        <fullName evidence="3 13">Phosphomevalonate kinase</fullName>
        <ecNumber evidence="3 13">2.7.4.2</ecNumber>
    </recommendedName>
</protein>
<feature type="domain" description="GHMP kinase N-terminal" evidence="14">
    <location>
        <begin position="147"/>
        <end position="215"/>
    </location>
</feature>
<keyword evidence="9 13" id="KW-0752">Steroid biosynthesis</keyword>
<evidence type="ECO:0000256" key="11">
    <source>
        <dbReference type="ARBA" id="ARBA00023221"/>
    </source>
</evidence>
<dbReference type="EC" id="2.7.4.2" evidence="3 13"/>
<comment type="similarity">
    <text evidence="2 13">Belongs to the GHMP kinase family. Mevalonate kinase subfamily.</text>
</comment>
<evidence type="ECO:0000256" key="5">
    <source>
        <dbReference type="ARBA" id="ARBA00022679"/>
    </source>
</evidence>
<evidence type="ECO:0000256" key="13">
    <source>
        <dbReference type="PIRNR" id="PIRNR017288"/>
    </source>
</evidence>
<evidence type="ECO:0000256" key="10">
    <source>
        <dbReference type="ARBA" id="ARBA00023098"/>
    </source>
</evidence>
<keyword evidence="10 13" id="KW-0443">Lipid metabolism</keyword>